<accession>A0A2G9YTV1</accession>
<evidence type="ECO:0000256" key="5">
    <source>
        <dbReference type="ARBA" id="ARBA00023274"/>
    </source>
</evidence>
<sequence>MSHKVNPKTFRIKGIEDWDSRGFYGDNFPQYLEEDFKIREFLEKKIGTLGVENIETERSSGKITIIVSSARPGLIIGRGGEGIEKLKNEITEMLFSSKKTKANKKTLKLEIKEVKEPWASASLSAQWVVQQIEKRFPFRKVLKRAIDKIMMVKEVQGVRIDVSGRLGGAEIARREWLKKGRLPRQTIRANIDYALKEARCTYGTIGVKVWIYKGEKFE</sequence>
<evidence type="ECO:0000256" key="7">
    <source>
        <dbReference type="ARBA" id="ARBA00035257"/>
    </source>
</evidence>
<dbReference type="GO" id="GO:0003735">
    <property type="term" value="F:structural constituent of ribosome"/>
    <property type="evidence" value="ECO:0007669"/>
    <property type="project" value="InterPro"/>
</dbReference>
<dbReference type="InterPro" id="IPR004044">
    <property type="entry name" value="KH_dom_type_2"/>
</dbReference>
<dbReference type="PROSITE" id="PS50823">
    <property type="entry name" value="KH_TYPE_2"/>
    <property type="match status" value="1"/>
</dbReference>
<dbReference type="HAMAP" id="MF_01309_B">
    <property type="entry name" value="Ribosomal_uS3_B"/>
    <property type="match status" value="1"/>
</dbReference>
<gene>
    <name evidence="8" type="primary">rpsC</name>
    <name evidence="10" type="ORF">COX37_02680</name>
</gene>
<reference evidence="10 11" key="1">
    <citation type="submission" date="2017-09" db="EMBL/GenBank/DDBJ databases">
        <title>Depth-based differentiation of microbial function through sediment-hosted aquifers and enrichment of novel symbionts in the deep terrestrial subsurface.</title>
        <authorList>
            <person name="Probst A.J."/>
            <person name="Ladd B."/>
            <person name="Jarett J.K."/>
            <person name="Geller-Mcgrath D.E."/>
            <person name="Sieber C.M."/>
            <person name="Emerson J.B."/>
            <person name="Anantharaman K."/>
            <person name="Thomas B.C."/>
            <person name="Malmstrom R."/>
            <person name="Stieglmeier M."/>
            <person name="Klingl A."/>
            <person name="Woyke T."/>
            <person name="Ryan C.M."/>
            <person name="Banfield J.F."/>
        </authorList>
    </citation>
    <scope>NUCLEOTIDE SEQUENCE [LARGE SCALE GENOMIC DNA]</scope>
    <source>
        <strain evidence="10">CG23_combo_of_CG06-09_8_20_14_all_39_17</strain>
    </source>
</reference>
<dbReference type="Pfam" id="PF00189">
    <property type="entry name" value="Ribosomal_S3_C"/>
    <property type="match status" value="1"/>
</dbReference>
<evidence type="ECO:0000256" key="6">
    <source>
        <dbReference type="ARBA" id="ARBA00024998"/>
    </source>
</evidence>
<evidence type="ECO:0000256" key="1">
    <source>
        <dbReference type="ARBA" id="ARBA00010761"/>
    </source>
</evidence>
<dbReference type="InterPro" id="IPR036419">
    <property type="entry name" value="Ribosomal_S3_C_sf"/>
</dbReference>
<evidence type="ECO:0000256" key="4">
    <source>
        <dbReference type="ARBA" id="ARBA00022980"/>
    </source>
</evidence>
<name>A0A2G9YTV1_9BACT</name>
<comment type="function">
    <text evidence="6 8">Binds the lower part of the 30S subunit head. Binds mRNA in the 70S ribosome, positioning it for translation.</text>
</comment>
<dbReference type="InterPro" id="IPR057258">
    <property type="entry name" value="Ribosomal_uS3"/>
</dbReference>
<proteinExistence type="inferred from homology"/>
<dbReference type="EMBL" id="PCRO01000034">
    <property type="protein sequence ID" value="PIP22666.1"/>
    <property type="molecule type" value="Genomic_DNA"/>
</dbReference>
<dbReference type="GO" id="GO:0022627">
    <property type="term" value="C:cytosolic small ribosomal subunit"/>
    <property type="evidence" value="ECO:0007669"/>
    <property type="project" value="TreeGrafter"/>
</dbReference>
<comment type="subunit">
    <text evidence="8">Part of the 30S ribosomal subunit. Forms a tight complex with proteins S10 and S14.</text>
</comment>
<dbReference type="AlphaFoldDB" id="A0A2G9YTV1"/>
<dbReference type="InterPro" id="IPR015946">
    <property type="entry name" value="KH_dom-like_a/b"/>
</dbReference>
<dbReference type="PANTHER" id="PTHR11760:SF19">
    <property type="entry name" value="SMALL RIBOSOMAL SUBUNIT PROTEIN US3C"/>
    <property type="match status" value="1"/>
</dbReference>
<evidence type="ECO:0000256" key="3">
    <source>
        <dbReference type="ARBA" id="ARBA00022884"/>
    </source>
</evidence>
<dbReference type="GO" id="GO:0019843">
    <property type="term" value="F:rRNA binding"/>
    <property type="evidence" value="ECO:0007669"/>
    <property type="project" value="UniProtKB-UniRule"/>
</dbReference>
<comment type="caution">
    <text evidence="10">The sequence shown here is derived from an EMBL/GenBank/DDBJ whole genome shotgun (WGS) entry which is preliminary data.</text>
</comment>
<evidence type="ECO:0000256" key="8">
    <source>
        <dbReference type="HAMAP-Rule" id="MF_01309"/>
    </source>
</evidence>
<evidence type="ECO:0000313" key="10">
    <source>
        <dbReference type="EMBL" id="PIP22666.1"/>
    </source>
</evidence>
<dbReference type="Pfam" id="PF07650">
    <property type="entry name" value="KH_2"/>
    <property type="match status" value="1"/>
</dbReference>
<dbReference type="SUPFAM" id="SSF54821">
    <property type="entry name" value="Ribosomal protein S3 C-terminal domain"/>
    <property type="match status" value="1"/>
</dbReference>
<dbReference type="PANTHER" id="PTHR11760">
    <property type="entry name" value="30S/40S RIBOSOMAL PROTEIN S3"/>
    <property type="match status" value="1"/>
</dbReference>
<dbReference type="FunFam" id="3.30.300.20:FF:000001">
    <property type="entry name" value="30S ribosomal protein S3"/>
    <property type="match status" value="1"/>
</dbReference>
<dbReference type="InterPro" id="IPR001351">
    <property type="entry name" value="Ribosomal_uS3_C"/>
</dbReference>
<dbReference type="Gene3D" id="3.30.1140.32">
    <property type="entry name" value="Ribosomal protein S3, C-terminal domain"/>
    <property type="match status" value="1"/>
</dbReference>
<dbReference type="NCBIfam" id="TIGR01009">
    <property type="entry name" value="rpsC_bact"/>
    <property type="match status" value="1"/>
</dbReference>
<keyword evidence="2 8" id="KW-0699">rRNA-binding</keyword>
<keyword evidence="5 8" id="KW-0687">Ribonucleoprotein</keyword>
<dbReference type="GO" id="GO:0003729">
    <property type="term" value="F:mRNA binding"/>
    <property type="evidence" value="ECO:0007669"/>
    <property type="project" value="UniProtKB-UniRule"/>
</dbReference>
<dbReference type="CDD" id="cd02412">
    <property type="entry name" value="KH-II_30S_S3"/>
    <property type="match status" value="1"/>
</dbReference>
<dbReference type="Gene3D" id="3.30.300.20">
    <property type="match status" value="1"/>
</dbReference>
<protein>
    <recommendedName>
        <fullName evidence="7 8">Small ribosomal subunit protein uS3</fullName>
    </recommendedName>
</protein>
<dbReference type="Proteomes" id="UP000229976">
    <property type="component" value="Unassembled WGS sequence"/>
</dbReference>
<evidence type="ECO:0000313" key="11">
    <source>
        <dbReference type="Proteomes" id="UP000229976"/>
    </source>
</evidence>
<evidence type="ECO:0000259" key="9">
    <source>
        <dbReference type="PROSITE" id="PS50823"/>
    </source>
</evidence>
<dbReference type="GO" id="GO:0006412">
    <property type="term" value="P:translation"/>
    <property type="evidence" value="ECO:0007669"/>
    <property type="project" value="UniProtKB-UniRule"/>
</dbReference>
<dbReference type="SUPFAM" id="SSF54814">
    <property type="entry name" value="Prokaryotic type KH domain (KH-domain type II)"/>
    <property type="match status" value="1"/>
</dbReference>
<organism evidence="10 11">
    <name type="scientific">Candidatus Nealsonbacteria bacterium CG23_combo_of_CG06-09_8_20_14_all_39_17</name>
    <dbReference type="NCBI Taxonomy" id="1974722"/>
    <lineage>
        <taxon>Bacteria</taxon>
        <taxon>Candidatus Nealsoniibacteriota</taxon>
    </lineage>
</organism>
<keyword evidence="4 8" id="KW-0689">Ribosomal protein</keyword>
<dbReference type="InterPro" id="IPR005704">
    <property type="entry name" value="Ribosomal_uS3_bac-typ"/>
</dbReference>
<feature type="domain" description="KH type-2" evidence="9">
    <location>
        <begin position="38"/>
        <end position="115"/>
    </location>
</feature>
<dbReference type="InterPro" id="IPR009019">
    <property type="entry name" value="KH_sf_prok-type"/>
</dbReference>
<comment type="similarity">
    <text evidence="1 8">Belongs to the universal ribosomal protein uS3 family.</text>
</comment>
<evidence type="ECO:0000256" key="2">
    <source>
        <dbReference type="ARBA" id="ARBA00022730"/>
    </source>
</evidence>
<keyword evidence="3 8" id="KW-0694">RNA-binding</keyword>